<dbReference type="EMBL" id="JBHTLD010000087">
    <property type="protein sequence ID" value="MFD1186711.1"/>
    <property type="molecule type" value="Genomic_DNA"/>
</dbReference>
<dbReference type="SUPFAM" id="SSF82784">
    <property type="entry name" value="OsmC-like"/>
    <property type="match status" value="1"/>
</dbReference>
<evidence type="ECO:0000256" key="1">
    <source>
        <dbReference type="SAM" id="MobiDB-lite"/>
    </source>
</evidence>
<proteinExistence type="predicted"/>
<dbReference type="InterPro" id="IPR015946">
    <property type="entry name" value="KH_dom-like_a/b"/>
</dbReference>
<evidence type="ECO:0000313" key="2">
    <source>
        <dbReference type="EMBL" id="MFD1186711.1"/>
    </source>
</evidence>
<name>A0ABW3SPR1_9BACT</name>
<organism evidence="2 3">
    <name type="scientific">Pontibacter rugosus</name>
    <dbReference type="NCBI Taxonomy" id="1745966"/>
    <lineage>
        <taxon>Bacteria</taxon>
        <taxon>Pseudomonadati</taxon>
        <taxon>Bacteroidota</taxon>
        <taxon>Cytophagia</taxon>
        <taxon>Cytophagales</taxon>
        <taxon>Hymenobacteraceae</taxon>
        <taxon>Pontibacter</taxon>
    </lineage>
</organism>
<dbReference type="Pfam" id="PF02566">
    <property type="entry name" value="OsmC"/>
    <property type="match status" value="1"/>
</dbReference>
<dbReference type="Gene3D" id="3.30.300.20">
    <property type="match status" value="1"/>
</dbReference>
<dbReference type="InterPro" id="IPR019904">
    <property type="entry name" value="Peroxiredoxin_OsmC"/>
</dbReference>
<dbReference type="InterPro" id="IPR036102">
    <property type="entry name" value="OsmC/Ohrsf"/>
</dbReference>
<feature type="compositionally biased region" description="Basic and acidic residues" evidence="1">
    <location>
        <begin position="7"/>
        <end position="21"/>
    </location>
</feature>
<protein>
    <submittedName>
        <fullName evidence="2">OsmC family peroxiredoxin</fullName>
    </submittedName>
</protein>
<sequence>MKKHKAEARWNKGLKDGEGEVKSGNGALQAKYSFASRFGDSNSGTTPEELIGAAHAGCYSMFLSALMGKQDITPDYIETKAVVTLGEQDGAPTILKIELTTEAKAAGLDNEKLQQLAQEAKAGCPVSKALSSVPEITIQASLVE</sequence>
<dbReference type="Proteomes" id="UP001597094">
    <property type="component" value="Unassembled WGS sequence"/>
</dbReference>
<accession>A0ABW3SPR1</accession>
<keyword evidence="3" id="KW-1185">Reference proteome</keyword>
<dbReference type="InterPro" id="IPR052707">
    <property type="entry name" value="OsmC_Ohr_Peroxiredoxin"/>
</dbReference>
<dbReference type="InterPro" id="IPR003718">
    <property type="entry name" value="OsmC/Ohr_fam"/>
</dbReference>
<reference evidence="3" key="1">
    <citation type="journal article" date="2019" name="Int. J. Syst. Evol. Microbiol.">
        <title>The Global Catalogue of Microorganisms (GCM) 10K type strain sequencing project: providing services to taxonomists for standard genome sequencing and annotation.</title>
        <authorList>
            <consortium name="The Broad Institute Genomics Platform"/>
            <consortium name="The Broad Institute Genome Sequencing Center for Infectious Disease"/>
            <person name="Wu L."/>
            <person name="Ma J."/>
        </authorList>
    </citation>
    <scope>NUCLEOTIDE SEQUENCE [LARGE SCALE GENOMIC DNA]</scope>
    <source>
        <strain evidence="3">JCM 31319</strain>
    </source>
</reference>
<feature type="region of interest" description="Disordered" evidence="1">
    <location>
        <begin position="1"/>
        <end position="22"/>
    </location>
</feature>
<dbReference type="PANTHER" id="PTHR42830:SF1">
    <property type="entry name" value="OSMOTICALLY INDUCIBLE FAMILY PROTEIN"/>
    <property type="match status" value="1"/>
</dbReference>
<dbReference type="PANTHER" id="PTHR42830">
    <property type="entry name" value="OSMOTICALLY INDUCIBLE FAMILY PROTEIN"/>
    <property type="match status" value="1"/>
</dbReference>
<evidence type="ECO:0000313" key="3">
    <source>
        <dbReference type="Proteomes" id="UP001597094"/>
    </source>
</evidence>
<gene>
    <name evidence="2" type="ORF">ACFQ2O_10885</name>
</gene>
<comment type="caution">
    <text evidence="2">The sequence shown here is derived from an EMBL/GenBank/DDBJ whole genome shotgun (WGS) entry which is preliminary data.</text>
</comment>
<dbReference type="RefSeq" id="WP_377527214.1">
    <property type="nucleotide sequence ID" value="NZ_JBHTLD010000087.1"/>
</dbReference>
<dbReference type="NCBIfam" id="TIGR03562">
    <property type="entry name" value="osmo_induc_OsmC"/>
    <property type="match status" value="1"/>
</dbReference>